<dbReference type="OrthoDB" id="7848332at2759"/>
<dbReference type="PANTHER" id="PTHR11006:SF53">
    <property type="entry name" value="PROTEIN ARGININE N-METHYLTRANSFERASE 3"/>
    <property type="match status" value="1"/>
</dbReference>
<feature type="domain" description="Protein arginine N-methyltransferase 3-like C2H2 zinc finger" evidence="14">
    <location>
        <begin position="77"/>
        <end position="120"/>
    </location>
</feature>
<evidence type="ECO:0000256" key="9">
    <source>
        <dbReference type="ARBA" id="ARBA00022833"/>
    </source>
</evidence>
<reference evidence="16" key="1">
    <citation type="submission" date="2013-07" db="EMBL/GenBank/DDBJ databases">
        <authorList>
            <person name="Geib S."/>
        </authorList>
    </citation>
    <scope>NUCLEOTIDE SEQUENCE</scope>
</reference>
<dbReference type="GO" id="GO:0032259">
    <property type="term" value="P:methylation"/>
    <property type="evidence" value="ECO:0007669"/>
    <property type="project" value="UniProtKB-KW"/>
</dbReference>
<evidence type="ECO:0000259" key="15">
    <source>
        <dbReference type="Pfam" id="PF22528"/>
    </source>
</evidence>
<evidence type="ECO:0000256" key="4">
    <source>
        <dbReference type="ARBA" id="ARBA00022603"/>
    </source>
</evidence>
<feature type="coiled-coil region" evidence="13">
    <location>
        <begin position="147"/>
        <end position="188"/>
    </location>
</feature>
<dbReference type="InterPro" id="IPR029063">
    <property type="entry name" value="SAM-dependent_MTases_sf"/>
</dbReference>
<dbReference type="Pfam" id="PF21137">
    <property type="entry name" value="ANM3_C2H2_Zf"/>
    <property type="match status" value="1"/>
</dbReference>
<dbReference type="InterPro" id="IPR055135">
    <property type="entry name" value="PRMT_dom"/>
</dbReference>
<evidence type="ECO:0000256" key="7">
    <source>
        <dbReference type="ARBA" id="ARBA00022723"/>
    </source>
</evidence>
<dbReference type="SUPFAM" id="SSF57667">
    <property type="entry name" value="beta-beta-alpha zinc fingers"/>
    <property type="match status" value="1"/>
</dbReference>
<dbReference type="Pfam" id="PF06325">
    <property type="entry name" value="PrmA"/>
    <property type="match status" value="1"/>
</dbReference>
<keyword evidence="13" id="KW-0175">Coiled coil</keyword>
<name>W8BQS3_CERCA</name>
<dbReference type="Pfam" id="PF22528">
    <property type="entry name" value="PRMT_C"/>
    <property type="match status" value="1"/>
</dbReference>
<gene>
    <name evidence="16" type="primary">ANM3</name>
</gene>
<protein>
    <recommendedName>
        <fullName evidence="2">type I protein arginine methyltransferase</fullName>
        <ecNumber evidence="2">2.1.1.319</ecNumber>
    </recommendedName>
</protein>
<dbReference type="GO" id="GO:0005634">
    <property type="term" value="C:nucleus"/>
    <property type="evidence" value="ECO:0007669"/>
    <property type="project" value="TreeGrafter"/>
</dbReference>
<comment type="catalytic activity">
    <reaction evidence="10">
        <text>L-arginyl-[protein] + 2 S-adenosyl-L-methionine = N(omega),N(omega)-dimethyl-L-arginyl-[protein] + 2 S-adenosyl-L-homocysteine + 2 H(+)</text>
        <dbReference type="Rhea" id="RHEA:48096"/>
        <dbReference type="Rhea" id="RHEA-COMP:10532"/>
        <dbReference type="Rhea" id="RHEA-COMP:11991"/>
        <dbReference type="ChEBI" id="CHEBI:15378"/>
        <dbReference type="ChEBI" id="CHEBI:29965"/>
        <dbReference type="ChEBI" id="CHEBI:57856"/>
        <dbReference type="ChEBI" id="CHEBI:59789"/>
        <dbReference type="ChEBI" id="CHEBI:61897"/>
        <dbReference type="EC" id="2.1.1.319"/>
    </reaction>
    <physiologicalReaction direction="left-to-right" evidence="10">
        <dbReference type="Rhea" id="RHEA:48097"/>
    </physiologicalReaction>
</comment>
<feature type="non-terminal residue" evidence="16">
    <location>
        <position position="1"/>
    </location>
</feature>
<dbReference type="AlphaFoldDB" id="W8BQS3"/>
<dbReference type="InterPro" id="IPR036236">
    <property type="entry name" value="Znf_C2H2_sf"/>
</dbReference>
<evidence type="ECO:0000256" key="3">
    <source>
        <dbReference type="ARBA" id="ARBA00022490"/>
    </source>
</evidence>
<feature type="domain" description="Protein arginine N-methyltransferase" evidence="15">
    <location>
        <begin position="371"/>
        <end position="515"/>
    </location>
</feature>
<evidence type="ECO:0000256" key="13">
    <source>
        <dbReference type="SAM" id="Coils"/>
    </source>
</evidence>
<keyword evidence="9" id="KW-0862">Zinc</keyword>
<evidence type="ECO:0000259" key="14">
    <source>
        <dbReference type="Pfam" id="PF21137"/>
    </source>
</evidence>
<evidence type="ECO:0000256" key="12">
    <source>
        <dbReference type="PROSITE-ProRule" id="PRU01015"/>
    </source>
</evidence>
<evidence type="ECO:0000256" key="6">
    <source>
        <dbReference type="ARBA" id="ARBA00022691"/>
    </source>
</evidence>
<keyword evidence="5 12" id="KW-0808">Transferase</keyword>
<dbReference type="InterPro" id="IPR025799">
    <property type="entry name" value="Arg_MeTrfase"/>
</dbReference>
<proteinExistence type="evidence at transcript level"/>
<keyword evidence="3" id="KW-0963">Cytoplasm</keyword>
<evidence type="ECO:0000256" key="2">
    <source>
        <dbReference type="ARBA" id="ARBA00011925"/>
    </source>
</evidence>
<dbReference type="PROSITE" id="PS51678">
    <property type="entry name" value="SAM_MT_PRMT"/>
    <property type="match status" value="1"/>
</dbReference>
<dbReference type="GO" id="GO:0042054">
    <property type="term" value="F:histone methyltransferase activity"/>
    <property type="evidence" value="ECO:0007669"/>
    <property type="project" value="TreeGrafter"/>
</dbReference>
<evidence type="ECO:0000256" key="11">
    <source>
        <dbReference type="ARBA" id="ARBA00049303"/>
    </source>
</evidence>
<accession>W8BQS3</accession>
<evidence type="ECO:0000256" key="1">
    <source>
        <dbReference type="ARBA" id="ARBA00004514"/>
    </source>
</evidence>
<comment type="catalytic activity">
    <reaction evidence="11">
        <text>L-arginyl-[protein] + S-adenosyl-L-methionine = N(omega)-methyl-L-arginyl-[protein] + S-adenosyl-L-homocysteine + H(+)</text>
        <dbReference type="Rhea" id="RHEA:48100"/>
        <dbReference type="Rhea" id="RHEA-COMP:10532"/>
        <dbReference type="Rhea" id="RHEA-COMP:11990"/>
        <dbReference type="ChEBI" id="CHEBI:15378"/>
        <dbReference type="ChEBI" id="CHEBI:29965"/>
        <dbReference type="ChEBI" id="CHEBI:57856"/>
        <dbReference type="ChEBI" id="CHEBI:59789"/>
        <dbReference type="ChEBI" id="CHEBI:65280"/>
    </reaction>
    <physiologicalReaction direction="left-to-right" evidence="11">
        <dbReference type="Rhea" id="RHEA:48101"/>
    </physiologicalReaction>
</comment>
<reference evidence="16" key="2">
    <citation type="journal article" date="2014" name="BMC Genomics">
        <title>A genomic perspective to assessing quality of mass-reared SIT flies used in Mediterranean fruit fly (Ceratitis capitata) eradication in California.</title>
        <authorList>
            <person name="Calla B."/>
            <person name="Hall B."/>
            <person name="Hou S."/>
            <person name="Geib S.M."/>
        </authorList>
    </citation>
    <scope>NUCLEOTIDE SEQUENCE</scope>
</reference>
<evidence type="ECO:0000256" key="10">
    <source>
        <dbReference type="ARBA" id="ARBA00047384"/>
    </source>
</evidence>
<dbReference type="GO" id="GO:0035242">
    <property type="term" value="F:protein-arginine omega-N asymmetric methyltransferase activity"/>
    <property type="evidence" value="ECO:0007669"/>
    <property type="project" value="UniProtKB-EC"/>
</dbReference>
<dbReference type="GO" id="GO:0008270">
    <property type="term" value="F:zinc ion binding"/>
    <property type="evidence" value="ECO:0007669"/>
    <property type="project" value="UniProtKB-KW"/>
</dbReference>
<evidence type="ECO:0000256" key="5">
    <source>
        <dbReference type="ARBA" id="ARBA00022679"/>
    </source>
</evidence>
<dbReference type="EC" id="2.1.1.319" evidence="2"/>
<evidence type="ECO:0000313" key="16">
    <source>
        <dbReference type="EMBL" id="JAC01413.1"/>
    </source>
</evidence>
<dbReference type="FunFam" id="3.40.50.150:FF:000003">
    <property type="entry name" value="Blast:Protein arginine N-methyltransferase 1"/>
    <property type="match status" value="1"/>
</dbReference>
<dbReference type="SUPFAM" id="SSF53335">
    <property type="entry name" value="S-adenosyl-L-methionine-dependent methyltransferases"/>
    <property type="match status" value="1"/>
</dbReference>
<comment type="subcellular location">
    <subcellularLocation>
        <location evidence="1">Cytoplasm</location>
        <location evidence="1">Cytosol</location>
    </subcellularLocation>
</comment>
<keyword evidence="4 12" id="KW-0489">Methyltransferase</keyword>
<organism evidence="16">
    <name type="scientific">Ceratitis capitata</name>
    <name type="common">Mediterranean fruit fly</name>
    <name type="synonym">Tephritis capitata</name>
    <dbReference type="NCBI Taxonomy" id="7213"/>
    <lineage>
        <taxon>Eukaryota</taxon>
        <taxon>Metazoa</taxon>
        <taxon>Ecdysozoa</taxon>
        <taxon>Arthropoda</taxon>
        <taxon>Hexapoda</taxon>
        <taxon>Insecta</taxon>
        <taxon>Pterygota</taxon>
        <taxon>Neoptera</taxon>
        <taxon>Endopterygota</taxon>
        <taxon>Diptera</taxon>
        <taxon>Brachycera</taxon>
        <taxon>Muscomorpha</taxon>
        <taxon>Tephritoidea</taxon>
        <taxon>Tephritidae</taxon>
        <taxon>Ceratitis</taxon>
        <taxon>Ceratitis</taxon>
    </lineage>
</organism>
<dbReference type="Gene3D" id="3.40.50.150">
    <property type="entry name" value="Vaccinia Virus protein VP39"/>
    <property type="match status" value="1"/>
</dbReference>
<dbReference type="InterPro" id="IPR049482">
    <property type="entry name" value="ANM3-like_C2H2_Zf"/>
</dbReference>
<keyword evidence="6 12" id="KW-0949">S-adenosyl-L-methionine</keyword>
<dbReference type="Gene3D" id="2.70.160.11">
    <property type="entry name" value="Hnrnp arginine n-methyltransferase1"/>
    <property type="match status" value="1"/>
</dbReference>
<evidence type="ECO:0000256" key="8">
    <source>
        <dbReference type="ARBA" id="ARBA00022771"/>
    </source>
</evidence>
<dbReference type="CDD" id="cd02440">
    <property type="entry name" value="AdoMet_MTases"/>
    <property type="match status" value="1"/>
</dbReference>
<dbReference type="EMBL" id="GAMC01005143">
    <property type="protein sequence ID" value="JAC01413.1"/>
    <property type="molecule type" value="mRNA"/>
</dbReference>
<sequence>TMEHEDIPELIDEEHTNNCVNGAKFSDDDDDDDFSDVDEEMEMEPVQCLFCKLDLSNVEAGIEHLKLAHKIDFHRLKSKFQMEQYSFIKLINCIRSEDVPAEKFITAEIPFWNDEKYLKPKEYEAWLSYDYDEMPAESEEPNESKSETNLTSEINALKEKVKEKELLLEQAREDMAKMRQSFQRLLDKESAPVVCTKNGKVLPLNSVAGVSAEADSGYFSSYAHFGIHHEMLSDEVRTTSYRDALLLNKSYVSDKDVLDVGCGTSVLSIFASQAGAKSVVGVDNSDIIYNAMDIVKRNNIDNVSLVKGRLEDTKLPQEKFDIIISEWMGYFLLFEGMLDSVIYARDTHLREGGIVLPNRCTMSIVGYGSEALYKNQVTFWDDVYGLDMSNMRKEVMHEPLIDIVDAEHILTEPNLIADLNIENVDLNYSNFSYEFNLKCTKSGEISAFVGYFDTFFDLPVPVMFSTSPNSKPTHWKQVVFFLEQKQIVSVGDCVKGNIICRRSRSSARSLDITIDSFGNKCTYYLD</sequence>
<dbReference type="PANTHER" id="PTHR11006">
    <property type="entry name" value="PROTEIN ARGININE N-METHYLTRANSFERASE"/>
    <property type="match status" value="1"/>
</dbReference>
<keyword evidence="7" id="KW-0479">Metal-binding</keyword>
<dbReference type="GO" id="GO:0005829">
    <property type="term" value="C:cytosol"/>
    <property type="evidence" value="ECO:0007669"/>
    <property type="project" value="UniProtKB-SubCell"/>
</dbReference>
<keyword evidence="8" id="KW-0863">Zinc-finger</keyword>